<proteinExistence type="predicted"/>
<accession>A0A0P1EYH6</accession>
<evidence type="ECO:0000313" key="2">
    <source>
        <dbReference type="Proteomes" id="UP000051298"/>
    </source>
</evidence>
<sequence>MTLLLSATCLAIALADERGAIEIADNLEAAQKRVNDLRMRAAA</sequence>
<dbReference type="Proteomes" id="UP000051298">
    <property type="component" value="Unassembled WGS sequence"/>
</dbReference>
<dbReference type="RefSeq" id="WP_268873757.1">
    <property type="nucleotide sequence ID" value="NZ_CYRX01000025.1"/>
</dbReference>
<dbReference type="EMBL" id="CYRX01000025">
    <property type="protein sequence ID" value="CUH60245.1"/>
    <property type="molecule type" value="Genomic_DNA"/>
</dbReference>
<name>A0A0P1EYH6_9RHOB</name>
<evidence type="ECO:0000313" key="1">
    <source>
        <dbReference type="EMBL" id="CUH60245.1"/>
    </source>
</evidence>
<gene>
    <name evidence="1" type="ORF">THS5294_01534</name>
</gene>
<protein>
    <submittedName>
        <fullName evidence="1">Uncharacterized protein</fullName>
    </submittedName>
</protein>
<reference evidence="1 2" key="1">
    <citation type="submission" date="2015-09" db="EMBL/GenBank/DDBJ databases">
        <authorList>
            <consortium name="Swine Surveillance"/>
        </authorList>
    </citation>
    <scope>NUCLEOTIDE SEQUENCE [LARGE SCALE GENOMIC DNA]</scope>
    <source>
        <strain evidence="1 2">CECT 5294</strain>
    </source>
</reference>
<dbReference type="AlphaFoldDB" id="A0A0P1EYH6"/>
<organism evidence="1 2">
    <name type="scientific">Thalassobacter stenotrophicus</name>
    <dbReference type="NCBI Taxonomy" id="266809"/>
    <lineage>
        <taxon>Bacteria</taxon>
        <taxon>Pseudomonadati</taxon>
        <taxon>Pseudomonadota</taxon>
        <taxon>Alphaproteobacteria</taxon>
        <taxon>Rhodobacterales</taxon>
        <taxon>Roseobacteraceae</taxon>
        <taxon>Thalassobacter</taxon>
    </lineage>
</organism>